<accession>A0A8J5PBJ1</accession>
<evidence type="ECO:0000256" key="9">
    <source>
        <dbReference type="ARBA" id="ARBA00023136"/>
    </source>
</evidence>
<dbReference type="Proteomes" id="UP000693942">
    <property type="component" value="Unassembled WGS sequence"/>
</dbReference>
<name>A0A8J5PBJ1_FUSOX</name>
<comment type="similarity">
    <text evidence="5">Belongs to the SCOC family.</text>
</comment>
<keyword evidence="6" id="KW-0963">Cytoplasm</keyword>
<dbReference type="GO" id="GO:0000139">
    <property type="term" value="C:Golgi membrane"/>
    <property type="evidence" value="ECO:0007669"/>
    <property type="project" value="UniProtKB-SubCell"/>
</dbReference>
<evidence type="ECO:0000256" key="2">
    <source>
        <dbReference type="ARBA" id="ARBA00004255"/>
    </source>
</evidence>
<dbReference type="PANTHER" id="PTHR21614:SF0">
    <property type="entry name" value="GEO08385P1"/>
    <property type="match status" value="1"/>
</dbReference>
<proteinExistence type="inferred from homology"/>
<gene>
    <name evidence="11" type="ORF">Forpi1262_v016701</name>
</gene>
<reference evidence="11" key="1">
    <citation type="submission" date="2021-04" db="EMBL/GenBank/DDBJ databases">
        <title>First draft genome resource for Brassicaceae pathogens Fusarium oxysporum f. sp. raphani and Fusarium oxysporum f. sp. rapae.</title>
        <authorList>
            <person name="Asai S."/>
        </authorList>
    </citation>
    <scope>NUCLEOTIDE SEQUENCE</scope>
    <source>
        <strain evidence="11">Tf1262</strain>
    </source>
</reference>
<dbReference type="Pfam" id="PF10224">
    <property type="entry name" value="DUF2205"/>
    <property type="match status" value="1"/>
</dbReference>
<dbReference type="GO" id="GO:0005802">
    <property type="term" value="C:trans-Golgi network"/>
    <property type="evidence" value="ECO:0007669"/>
    <property type="project" value="TreeGrafter"/>
</dbReference>
<evidence type="ECO:0000256" key="6">
    <source>
        <dbReference type="ARBA" id="ARBA00022490"/>
    </source>
</evidence>
<evidence type="ECO:0000313" key="12">
    <source>
        <dbReference type="Proteomes" id="UP000693942"/>
    </source>
</evidence>
<evidence type="ECO:0000256" key="5">
    <source>
        <dbReference type="ARBA" id="ARBA00010880"/>
    </source>
</evidence>
<sequence length="116" mass="12923">MTGLVALSGHQPPSPILAPGQDTSEPLETAIEPDDTQAMSPRMTSEEVEALKCEMHTELHRHAKALQDSLLLIFNRIEAAEKGNEKLDSNKKVLQKYIEDLTSMHQTTALDSHEKY</sequence>
<comment type="subcellular location">
    <subcellularLocation>
        <location evidence="3">Cytoplasm</location>
        <location evidence="3">Cytosol</location>
    </subcellularLocation>
    <subcellularLocation>
        <location evidence="2">Golgi apparatus membrane</location>
        <topology evidence="2">Peripheral membrane protein</topology>
        <orientation evidence="2">Cytoplasmic side</orientation>
    </subcellularLocation>
    <subcellularLocation>
        <location evidence="4">Golgi apparatus</location>
        <location evidence="4">trans-Golgi network</location>
    </subcellularLocation>
</comment>
<evidence type="ECO:0000256" key="1">
    <source>
        <dbReference type="ARBA" id="ARBA00002743"/>
    </source>
</evidence>
<evidence type="ECO:0000256" key="8">
    <source>
        <dbReference type="ARBA" id="ARBA00023054"/>
    </source>
</evidence>
<evidence type="ECO:0000256" key="10">
    <source>
        <dbReference type="SAM" id="MobiDB-lite"/>
    </source>
</evidence>
<keyword evidence="7" id="KW-0333">Golgi apparatus</keyword>
<dbReference type="AlphaFoldDB" id="A0A8J5PBJ1"/>
<dbReference type="PANTHER" id="PTHR21614">
    <property type="entry name" value="SHORT COILED COIL PROTEIN"/>
    <property type="match status" value="1"/>
</dbReference>
<comment type="function">
    <text evidence="1">Positive regulator of amino acid starvation-induced autophagy.</text>
</comment>
<dbReference type="InterPro" id="IPR019357">
    <property type="entry name" value="SCOC"/>
</dbReference>
<keyword evidence="8" id="KW-0175">Coiled coil</keyword>
<evidence type="ECO:0000313" key="11">
    <source>
        <dbReference type="EMBL" id="KAG7416608.1"/>
    </source>
</evidence>
<dbReference type="EMBL" id="JAELUR010000020">
    <property type="protein sequence ID" value="KAG7416608.1"/>
    <property type="molecule type" value="Genomic_DNA"/>
</dbReference>
<comment type="caution">
    <text evidence="11">The sequence shown here is derived from an EMBL/GenBank/DDBJ whole genome shotgun (WGS) entry which is preliminary data.</text>
</comment>
<protein>
    <submittedName>
        <fullName evidence="11">Uncharacterized protein</fullName>
    </submittedName>
</protein>
<evidence type="ECO:0000256" key="4">
    <source>
        <dbReference type="ARBA" id="ARBA00004601"/>
    </source>
</evidence>
<dbReference type="GO" id="GO:0005829">
    <property type="term" value="C:cytosol"/>
    <property type="evidence" value="ECO:0007669"/>
    <property type="project" value="UniProtKB-SubCell"/>
</dbReference>
<keyword evidence="9" id="KW-0472">Membrane</keyword>
<feature type="region of interest" description="Disordered" evidence="10">
    <location>
        <begin position="1"/>
        <end position="27"/>
    </location>
</feature>
<evidence type="ECO:0000256" key="7">
    <source>
        <dbReference type="ARBA" id="ARBA00023034"/>
    </source>
</evidence>
<evidence type="ECO:0000256" key="3">
    <source>
        <dbReference type="ARBA" id="ARBA00004514"/>
    </source>
</evidence>
<organism evidence="11 12">
    <name type="scientific">Fusarium oxysporum f. sp. raphani</name>
    <dbReference type="NCBI Taxonomy" id="96318"/>
    <lineage>
        <taxon>Eukaryota</taxon>
        <taxon>Fungi</taxon>
        <taxon>Dikarya</taxon>
        <taxon>Ascomycota</taxon>
        <taxon>Pezizomycotina</taxon>
        <taxon>Sordariomycetes</taxon>
        <taxon>Hypocreomycetidae</taxon>
        <taxon>Hypocreales</taxon>
        <taxon>Nectriaceae</taxon>
        <taxon>Fusarium</taxon>
        <taxon>Fusarium oxysporum species complex</taxon>
    </lineage>
</organism>